<evidence type="ECO:0000313" key="7">
    <source>
        <dbReference type="EMBL" id="SVA77290.1"/>
    </source>
</evidence>
<dbReference type="GO" id="GO:0022857">
    <property type="term" value="F:transmembrane transporter activity"/>
    <property type="evidence" value="ECO:0007669"/>
    <property type="project" value="InterPro"/>
</dbReference>
<gene>
    <name evidence="7" type="ORF">METZ01_LOCUS130144</name>
</gene>
<keyword evidence="2" id="KW-1003">Cell membrane</keyword>
<dbReference type="Pfam" id="PF02653">
    <property type="entry name" value="BPD_transp_2"/>
    <property type="match status" value="1"/>
</dbReference>
<evidence type="ECO:0000256" key="1">
    <source>
        <dbReference type="ARBA" id="ARBA00004651"/>
    </source>
</evidence>
<feature type="non-terminal residue" evidence="7">
    <location>
        <position position="1"/>
    </location>
</feature>
<organism evidence="7">
    <name type="scientific">marine metagenome</name>
    <dbReference type="NCBI Taxonomy" id="408172"/>
    <lineage>
        <taxon>unclassified sequences</taxon>
        <taxon>metagenomes</taxon>
        <taxon>ecological metagenomes</taxon>
    </lineage>
</organism>
<keyword evidence="5 6" id="KW-0472">Membrane</keyword>
<keyword evidence="3 6" id="KW-0812">Transmembrane</keyword>
<dbReference type="PANTHER" id="PTHR32196">
    <property type="entry name" value="ABC TRANSPORTER PERMEASE PROTEIN YPHD-RELATED-RELATED"/>
    <property type="match status" value="1"/>
</dbReference>
<protein>
    <recommendedName>
        <fullName evidence="8">Cyclic nucleotide-binding protein</fullName>
    </recommendedName>
</protein>
<evidence type="ECO:0000256" key="3">
    <source>
        <dbReference type="ARBA" id="ARBA00022692"/>
    </source>
</evidence>
<keyword evidence="4 6" id="KW-1133">Transmembrane helix</keyword>
<dbReference type="GO" id="GO:0005886">
    <property type="term" value="C:plasma membrane"/>
    <property type="evidence" value="ECO:0007669"/>
    <property type="project" value="UniProtKB-SubCell"/>
</dbReference>
<dbReference type="CDD" id="cd06579">
    <property type="entry name" value="TM_PBP1_transp_AraH_like"/>
    <property type="match status" value="1"/>
</dbReference>
<evidence type="ECO:0000256" key="6">
    <source>
        <dbReference type="SAM" id="Phobius"/>
    </source>
</evidence>
<reference evidence="7" key="1">
    <citation type="submission" date="2018-05" db="EMBL/GenBank/DDBJ databases">
        <authorList>
            <person name="Lanie J.A."/>
            <person name="Ng W.-L."/>
            <person name="Kazmierczak K.M."/>
            <person name="Andrzejewski T.M."/>
            <person name="Davidsen T.M."/>
            <person name="Wayne K.J."/>
            <person name="Tettelin H."/>
            <person name="Glass J.I."/>
            <person name="Rusch D."/>
            <person name="Podicherti R."/>
            <person name="Tsui H.-C.T."/>
            <person name="Winkler M.E."/>
        </authorList>
    </citation>
    <scope>NUCLEOTIDE SEQUENCE</scope>
</reference>
<dbReference type="AlphaFoldDB" id="A0A381YJZ6"/>
<sequence>VLSLFAMDGELRSVIFKGGNFKTILTQTVIVAIGAMGMTMVIVSGGIDLSAGSVVALCSVVTARLIEQGHGFVAVLALTVLIGGLVGLANGGIITTVRMMPFIVTLGMMGIARGISKWLANNQTVNPEQPLESVNRLMDNSQSPLTFFPLPDGVWLALGLAVVMAVVLRSTVFGRYVFAIGSNEDTARLCGIRVNFNKVIIYALAGAFFGLAGVMQFSRLTQGDPSVAIGLELQIIAAVVIGGASLSGGAGSIPGSVIGAFMMACLANGSSIKDWPNYMQEIIIGVVIILAVGMDKVEPMLQRYFKRVK</sequence>
<dbReference type="PANTHER" id="PTHR32196:SF72">
    <property type="entry name" value="RIBOSE IMPORT PERMEASE PROTEIN RBSC"/>
    <property type="match status" value="1"/>
</dbReference>
<proteinExistence type="predicted"/>
<name>A0A381YJZ6_9ZZZZ</name>
<evidence type="ECO:0000256" key="5">
    <source>
        <dbReference type="ARBA" id="ARBA00023136"/>
    </source>
</evidence>
<evidence type="ECO:0000256" key="2">
    <source>
        <dbReference type="ARBA" id="ARBA00022475"/>
    </source>
</evidence>
<dbReference type="InterPro" id="IPR001851">
    <property type="entry name" value="ABC_transp_permease"/>
</dbReference>
<feature type="transmembrane region" description="Helical" evidence="6">
    <location>
        <begin position="154"/>
        <end position="178"/>
    </location>
</feature>
<feature type="transmembrane region" description="Helical" evidence="6">
    <location>
        <begin position="72"/>
        <end position="93"/>
    </location>
</feature>
<feature type="transmembrane region" description="Helical" evidence="6">
    <location>
        <begin position="199"/>
        <end position="220"/>
    </location>
</feature>
<accession>A0A381YJZ6</accession>
<comment type="subcellular location">
    <subcellularLocation>
        <location evidence="1">Cell membrane</location>
        <topology evidence="1">Multi-pass membrane protein</topology>
    </subcellularLocation>
</comment>
<feature type="transmembrane region" description="Helical" evidence="6">
    <location>
        <begin position="24"/>
        <end position="42"/>
    </location>
</feature>
<evidence type="ECO:0008006" key="8">
    <source>
        <dbReference type="Google" id="ProtNLM"/>
    </source>
</evidence>
<evidence type="ECO:0000256" key="4">
    <source>
        <dbReference type="ARBA" id="ARBA00022989"/>
    </source>
</evidence>
<dbReference type="EMBL" id="UINC01018406">
    <property type="protein sequence ID" value="SVA77290.1"/>
    <property type="molecule type" value="Genomic_DNA"/>
</dbReference>